<evidence type="ECO:0000313" key="2">
    <source>
        <dbReference type="EMBL" id="SVD64701.1"/>
    </source>
</evidence>
<organism evidence="2">
    <name type="scientific">marine metagenome</name>
    <dbReference type="NCBI Taxonomy" id="408172"/>
    <lineage>
        <taxon>unclassified sequences</taxon>
        <taxon>metagenomes</taxon>
        <taxon>ecological metagenomes</taxon>
    </lineage>
</organism>
<feature type="non-terminal residue" evidence="2">
    <location>
        <position position="180"/>
    </location>
</feature>
<keyword evidence="1" id="KW-1133">Transmembrane helix</keyword>
<dbReference type="GO" id="GO:0006811">
    <property type="term" value="P:monoatomic ion transport"/>
    <property type="evidence" value="ECO:0007669"/>
    <property type="project" value="InterPro"/>
</dbReference>
<evidence type="ECO:0008006" key="3">
    <source>
        <dbReference type="Google" id="ProtNLM"/>
    </source>
</evidence>
<reference evidence="2" key="1">
    <citation type="submission" date="2018-05" db="EMBL/GenBank/DDBJ databases">
        <authorList>
            <person name="Lanie J.A."/>
            <person name="Ng W.-L."/>
            <person name="Kazmierczak K.M."/>
            <person name="Andrzejewski T.M."/>
            <person name="Davidsen T.M."/>
            <person name="Wayne K.J."/>
            <person name="Tettelin H."/>
            <person name="Glass J.I."/>
            <person name="Rusch D."/>
            <person name="Podicherti R."/>
            <person name="Tsui H.-C.T."/>
            <person name="Winkler M.E."/>
        </authorList>
    </citation>
    <scope>NUCLEOTIDE SEQUENCE</scope>
</reference>
<proteinExistence type="predicted"/>
<dbReference type="PANTHER" id="PTHR31563:SF10">
    <property type="entry name" value="ION CHANNEL POLLUX-RELATED"/>
    <property type="match status" value="1"/>
</dbReference>
<feature type="transmembrane region" description="Helical" evidence="1">
    <location>
        <begin position="27"/>
        <end position="47"/>
    </location>
</feature>
<sequence>MKGNHSSFGERIHYFFDNTLSKGPMGLLIWLGIFVSLVIILVSIFVWTTGVSSKDSLIEQAYLFMISSLGAADADTDGSWMFRLASLIIIFSGIFVMSTLIGILTTAIDSKLVQLRKGRSRVIESGHTVILGWSEEILVLIKEIVTANENLPNACIVVLANEDKVEMEARIREAIGHQHQ</sequence>
<keyword evidence="1" id="KW-0812">Transmembrane</keyword>
<protein>
    <recommendedName>
        <fullName evidence="3">Potassium channel domain-containing protein</fullName>
    </recommendedName>
</protein>
<name>A0A382X380_9ZZZZ</name>
<feature type="transmembrane region" description="Helical" evidence="1">
    <location>
        <begin position="84"/>
        <end position="108"/>
    </location>
</feature>
<accession>A0A382X380</accession>
<keyword evidence="1" id="KW-0472">Membrane</keyword>
<dbReference type="PANTHER" id="PTHR31563">
    <property type="entry name" value="ION CHANNEL POLLUX-RELATED"/>
    <property type="match status" value="1"/>
</dbReference>
<gene>
    <name evidence="2" type="ORF">METZ01_LOCUS417555</name>
</gene>
<dbReference type="InterPro" id="IPR044849">
    <property type="entry name" value="CASTOR/POLLUX/SYM8-like"/>
</dbReference>
<dbReference type="AlphaFoldDB" id="A0A382X380"/>
<evidence type="ECO:0000256" key="1">
    <source>
        <dbReference type="SAM" id="Phobius"/>
    </source>
</evidence>
<dbReference type="EMBL" id="UINC01164057">
    <property type="protein sequence ID" value="SVD64701.1"/>
    <property type="molecule type" value="Genomic_DNA"/>
</dbReference>